<dbReference type="Proteomes" id="UP000030746">
    <property type="component" value="Unassembled WGS sequence"/>
</dbReference>
<comment type="cofactor">
    <cofactor evidence="1">
        <name>Mn(2+)</name>
        <dbReference type="ChEBI" id="CHEBI:29035"/>
    </cofactor>
</comment>
<proteinExistence type="inferred from homology"/>
<comment type="similarity">
    <text evidence="3">Belongs to the metallophosphoesterase superfamily. MPPE1 family.</text>
</comment>
<evidence type="ECO:0000259" key="12">
    <source>
        <dbReference type="Pfam" id="PF00149"/>
    </source>
</evidence>
<evidence type="ECO:0000256" key="8">
    <source>
        <dbReference type="ARBA" id="ARBA00023136"/>
    </source>
</evidence>
<keyword evidence="9" id="KW-0464">Manganese</keyword>
<feature type="transmembrane region" description="Helical" evidence="11">
    <location>
        <begin position="16"/>
        <end position="37"/>
    </location>
</feature>
<evidence type="ECO:0000256" key="4">
    <source>
        <dbReference type="ARBA" id="ARBA00022692"/>
    </source>
</evidence>
<feature type="domain" description="Calcineurin-like phosphoesterase" evidence="12">
    <location>
        <begin position="58"/>
        <end position="298"/>
    </location>
</feature>
<dbReference type="PANTHER" id="PTHR13315:SF0">
    <property type="entry name" value="METALLOPHOSPHOESTERASE 1"/>
    <property type="match status" value="1"/>
</dbReference>
<evidence type="ECO:0000256" key="6">
    <source>
        <dbReference type="ARBA" id="ARBA00022801"/>
    </source>
</evidence>
<keyword evidence="10" id="KW-0175">Coiled coil</keyword>
<evidence type="ECO:0000256" key="3">
    <source>
        <dbReference type="ARBA" id="ARBA00008895"/>
    </source>
</evidence>
<dbReference type="CTD" id="20246454"/>
<feature type="coiled-coil region" evidence="10">
    <location>
        <begin position="197"/>
        <end position="224"/>
    </location>
</feature>
<reference evidence="13 14" key="1">
    <citation type="journal article" date="2013" name="Nature">
        <title>Insights into bilaterian evolution from three spiralian genomes.</title>
        <authorList>
            <person name="Simakov O."/>
            <person name="Marletaz F."/>
            <person name="Cho S.J."/>
            <person name="Edsinger-Gonzales E."/>
            <person name="Havlak P."/>
            <person name="Hellsten U."/>
            <person name="Kuo D.H."/>
            <person name="Larsson T."/>
            <person name="Lv J."/>
            <person name="Arendt D."/>
            <person name="Savage R."/>
            <person name="Osoegawa K."/>
            <person name="de Jong P."/>
            <person name="Grimwood J."/>
            <person name="Chapman J.A."/>
            <person name="Shapiro H."/>
            <person name="Aerts A."/>
            <person name="Otillar R.P."/>
            <person name="Terry A.Y."/>
            <person name="Boore J.L."/>
            <person name="Grigoriev I.V."/>
            <person name="Lindberg D.R."/>
            <person name="Seaver E.C."/>
            <person name="Weisblat D.A."/>
            <person name="Putnam N.H."/>
            <person name="Rokhsar D.S."/>
        </authorList>
    </citation>
    <scope>NUCLEOTIDE SEQUENCE [LARGE SCALE GENOMIC DNA]</scope>
</reference>
<gene>
    <name evidence="13" type="ORF">LOTGIDRAFT_213926</name>
</gene>
<keyword evidence="4 11" id="KW-0812">Transmembrane</keyword>
<keyword evidence="6" id="KW-0378">Hydrolase</keyword>
<dbReference type="SUPFAM" id="SSF56300">
    <property type="entry name" value="Metallo-dependent phosphatases"/>
    <property type="match status" value="1"/>
</dbReference>
<dbReference type="GeneID" id="20246454"/>
<dbReference type="RefSeq" id="XP_009051010.1">
    <property type="nucleotide sequence ID" value="XM_009052762.1"/>
</dbReference>
<dbReference type="STRING" id="225164.V4A367"/>
<name>V4A367_LOTGI</name>
<evidence type="ECO:0000256" key="11">
    <source>
        <dbReference type="SAM" id="Phobius"/>
    </source>
</evidence>
<dbReference type="GO" id="GO:0016787">
    <property type="term" value="F:hydrolase activity"/>
    <property type="evidence" value="ECO:0007669"/>
    <property type="project" value="UniProtKB-KW"/>
</dbReference>
<dbReference type="OrthoDB" id="9984693at2759"/>
<evidence type="ECO:0000256" key="9">
    <source>
        <dbReference type="ARBA" id="ARBA00023211"/>
    </source>
</evidence>
<dbReference type="InterPro" id="IPR004843">
    <property type="entry name" value="Calcineurin-like_PHP"/>
</dbReference>
<comment type="subcellular location">
    <subcellularLocation>
        <location evidence="2">Membrane</location>
        <topology evidence="2">Multi-pass membrane protein</topology>
    </subcellularLocation>
</comment>
<organism evidence="13 14">
    <name type="scientific">Lottia gigantea</name>
    <name type="common">Giant owl limpet</name>
    <dbReference type="NCBI Taxonomy" id="225164"/>
    <lineage>
        <taxon>Eukaryota</taxon>
        <taxon>Metazoa</taxon>
        <taxon>Spiralia</taxon>
        <taxon>Lophotrochozoa</taxon>
        <taxon>Mollusca</taxon>
        <taxon>Gastropoda</taxon>
        <taxon>Patellogastropoda</taxon>
        <taxon>Lottioidea</taxon>
        <taxon>Lottiidae</taxon>
        <taxon>Lottia</taxon>
    </lineage>
</organism>
<dbReference type="AlphaFoldDB" id="V4A367"/>
<keyword evidence="8 11" id="KW-0472">Membrane</keyword>
<dbReference type="HOGENOM" id="CLU_047168_2_0_1"/>
<dbReference type="PANTHER" id="PTHR13315">
    <property type="entry name" value="METALLO PHOSPHOESTERASE RELATED"/>
    <property type="match status" value="1"/>
</dbReference>
<sequence>MTVPYIFLDSIKNNRIVRFFFSLLALFLYCEYFHYYVVLLQCTWPQLDPSVEKPDKPLKVMLLGDTHLLGFRNGHWWDKLRREWQMQRAFQTTMSLHKPDMVFVLGDLLDEGKWCLESEFRYHVERFYKMFSVHSKTELHLVAGNHDMGFHYMISRERKDRFEKVFNTTGVKLIEKHGNMFVVVNSMAFEGDYCTMCQEARRQLQQIKNQLDNSQKKCQKDDSNCEKDKKSKYVQPILLQHFPLYRTSDKKCNLKDSAPEKEKNILFLEKQDCLSKEASDLLLNWLKPRLVVGAHTHHGCYTVHRKNIPEWTVSSFSWRNTNNPTFLMATITPEKFEINQCFMPEENTVIYMYIIGSILAVLTLFIKRKVKFNTGKTL</sequence>
<keyword evidence="14" id="KW-1185">Reference proteome</keyword>
<dbReference type="GO" id="GO:0016020">
    <property type="term" value="C:membrane"/>
    <property type="evidence" value="ECO:0007669"/>
    <property type="project" value="UniProtKB-SubCell"/>
</dbReference>
<dbReference type="InterPro" id="IPR029052">
    <property type="entry name" value="Metallo-depent_PP-like"/>
</dbReference>
<evidence type="ECO:0000256" key="2">
    <source>
        <dbReference type="ARBA" id="ARBA00004141"/>
    </source>
</evidence>
<accession>V4A367</accession>
<keyword evidence="5" id="KW-0479">Metal-binding</keyword>
<dbReference type="Pfam" id="PF00149">
    <property type="entry name" value="Metallophos"/>
    <property type="match status" value="1"/>
</dbReference>
<dbReference type="InterPro" id="IPR033308">
    <property type="entry name" value="PGAP5/Cdc1/Ted1"/>
</dbReference>
<dbReference type="GO" id="GO:0006506">
    <property type="term" value="P:GPI anchor biosynthetic process"/>
    <property type="evidence" value="ECO:0007669"/>
    <property type="project" value="InterPro"/>
</dbReference>
<evidence type="ECO:0000256" key="7">
    <source>
        <dbReference type="ARBA" id="ARBA00022989"/>
    </source>
</evidence>
<dbReference type="Gene3D" id="3.60.21.10">
    <property type="match status" value="1"/>
</dbReference>
<evidence type="ECO:0000313" key="13">
    <source>
        <dbReference type="EMBL" id="ESO98308.1"/>
    </source>
</evidence>
<dbReference type="EMBL" id="KB201262">
    <property type="protein sequence ID" value="ESO98308.1"/>
    <property type="molecule type" value="Genomic_DNA"/>
</dbReference>
<evidence type="ECO:0000313" key="14">
    <source>
        <dbReference type="Proteomes" id="UP000030746"/>
    </source>
</evidence>
<dbReference type="GO" id="GO:0046872">
    <property type="term" value="F:metal ion binding"/>
    <property type="evidence" value="ECO:0007669"/>
    <property type="project" value="UniProtKB-KW"/>
</dbReference>
<evidence type="ECO:0000256" key="1">
    <source>
        <dbReference type="ARBA" id="ARBA00001936"/>
    </source>
</evidence>
<keyword evidence="7 11" id="KW-1133">Transmembrane helix</keyword>
<protein>
    <recommendedName>
        <fullName evidence="12">Calcineurin-like phosphoesterase domain-containing protein</fullName>
    </recommendedName>
</protein>
<feature type="transmembrane region" description="Helical" evidence="11">
    <location>
        <begin position="349"/>
        <end position="366"/>
    </location>
</feature>
<evidence type="ECO:0000256" key="10">
    <source>
        <dbReference type="SAM" id="Coils"/>
    </source>
</evidence>
<dbReference type="OMA" id="LHCMKYP"/>
<evidence type="ECO:0000256" key="5">
    <source>
        <dbReference type="ARBA" id="ARBA00022723"/>
    </source>
</evidence>
<dbReference type="KEGG" id="lgi:LOTGIDRAFT_213926"/>